<name>A0A1B1U4W6_9HELI</name>
<dbReference type="AlphaFoldDB" id="A0A1B1U4W6"/>
<dbReference type="KEGG" id="het:BBW65_02890"/>
<evidence type="ECO:0000313" key="2">
    <source>
        <dbReference type="Proteomes" id="UP000092884"/>
    </source>
</evidence>
<organism evidence="1 2">
    <name type="scientific">Helicobacter enhydrae</name>
    <dbReference type="NCBI Taxonomy" id="222136"/>
    <lineage>
        <taxon>Bacteria</taxon>
        <taxon>Pseudomonadati</taxon>
        <taxon>Campylobacterota</taxon>
        <taxon>Epsilonproteobacteria</taxon>
        <taxon>Campylobacterales</taxon>
        <taxon>Helicobacteraceae</taxon>
        <taxon>Helicobacter</taxon>
    </lineage>
</organism>
<gene>
    <name evidence="1" type="ORF">BBW65_02890</name>
</gene>
<sequence>MKIALECQSLLLQDTLKYYLSSYLCDINDCDFVLSDYLTHSHKPLFDISLEKETLPFNPQALLVRLEEFAKSLHKEPSNRDDVKAEVQALLIEFTERFVQIIKKHK</sequence>
<dbReference type="OrthoDB" id="5361883at2"/>
<proteinExistence type="predicted"/>
<dbReference type="RefSeq" id="WP_066339454.1">
    <property type="nucleotide sequence ID" value="NZ_CP016503.1"/>
</dbReference>
<evidence type="ECO:0008006" key="3">
    <source>
        <dbReference type="Google" id="ProtNLM"/>
    </source>
</evidence>
<keyword evidence="2" id="KW-1185">Reference proteome</keyword>
<dbReference type="Proteomes" id="UP000092884">
    <property type="component" value="Chromosome"/>
</dbReference>
<protein>
    <recommendedName>
        <fullName evidence="3">Dihydroneopterin aldolase</fullName>
    </recommendedName>
</protein>
<evidence type="ECO:0000313" key="1">
    <source>
        <dbReference type="EMBL" id="ANV97813.1"/>
    </source>
</evidence>
<reference evidence="2" key="1">
    <citation type="submission" date="2016-07" db="EMBL/GenBank/DDBJ databases">
        <authorList>
            <person name="Florea S."/>
            <person name="Webb J.S."/>
            <person name="Jaromczyk J."/>
            <person name="Schardl C.L."/>
        </authorList>
    </citation>
    <scope>NUCLEOTIDE SEQUENCE [LARGE SCALE GENOMIC DNA]</scope>
    <source>
        <strain evidence="2">MIT 01-6242</strain>
    </source>
</reference>
<dbReference type="EMBL" id="CP016503">
    <property type="protein sequence ID" value="ANV97813.1"/>
    <property type="molecule type" value="Genomic_DNA"/>
</dbReference>
<accession>A0A1B1U4W6</accession>
<dbReference type="STRING" id="222136.BBW65_02890"/>